<evidence type="ECO:0000313" key="2">
    <source>
        <dbReference type="EMBL" id="KAF7310111.1"/>
    </source>
</evidence>
<keyword evidence="3" id="KW-1185">Reference proteome</keyword>
<dbReference type="RefSeq" id="XP_037223561.1">
    <property type="nucleotide sequence ID" value="XM_037360676.1"/>
</dbReference>
<dbReference type="AlphaFoldDB" id="A0A8H6WBD2"/>
<dbReference type="PANTHER" id="PTHR34605">
    <property type="entry name" value="PHAGE_INTEGRASE DOMAIN-CONTAINING PROTEIN"/>
    <property type="match status" value="1"/>
</dbReference>
<name>A0A8H6WBD2_9AGAR</name>
<dbReference type="EMBL" id="JACAZF010000003">
    <property type="protein sequence ID" value="KAF7310111.1"/>
    <property type="molecule type" value="Genomic_DNA"/>
</dbReference>
<dbReference type="Gene3D" id="1.10.443.10">
    <property type="entry name" value="Intergrase catalytic core"/>
    <property type="match status" value="1"/>
</dbReference>
<keyword evidence="1" id="KW-0233">DNA recombination</keyword>
<gene>
    <name evidence="2" type="ORF">MIND_00384500</name>
</gene>
<accession>A0A8H6WBD2</accession>
<dbReference type="GO" id="GO:0006310">
    <property type="term" value="P:DNA recombination"/>
    <property type="evidence" value="ECO:0007669"/>
    <property type="project" value="UniProtKB-KW"/>
</dbReference>
<evidence type="ECO:0000256" key="1">
    <source>
        <dbReference type="ARBA" id="ARBA00023172"/>
    </source>
</evidence>
<dbReference type="PANTHER" id="PTHR34605:SF4">
    <property type="entry name" value="DNA ADENINE METHYLTRANSFERASE"/>
    <property type="match status" value="1"/>
</dbReference>
<dbReference type="GeneID" id="59343192"/>
<dbReference type="Proteomes" id="UP000636479">
    <property type="component" value="Unassembled WGS sequence"/>
</dbReference>
<organism evidence="2 3">
    <name type="scientific">Mycena indigotica</name>
    <dbReference type="NCBI Taxonomy" id="2126181"/>
    <lineage>
        <taxon>Eukaryota</taxon>
        <taxon>Fungi</taxon>
        <taxon>Dikarya</taxon>
        <taxon>Basidiomycota</taxon>
        <taxon>Agaricomycotina</taxon>
        <taxon>Agaricomycetes</taxon>
        <taxon>Agaricomycetidae</taxon>
        <taxon>Agaricales</taxon>
        <taxon>Marasmiineae</taxon>
        <taxon>Mycenaceae</taxon>
        <taxon>Mycena</taxon>
    </lineage>
</organism>
<dbReference type="OrthoDB" id="3266428at2759"/>
<dbReference type="InterPro" id="IPR052925">
    <property type="entry name" value="Phage_Integrase-like_Recomb"/>
</dbReference>
<proteinExistence type="predicted"/>
<sequence length="213" mass="23705">MALYSKLSLNVPFDAAVWALASAALWGCRRLGELTIPSIQGFDPLRHVARSAEIKRVKHGNSYTSSFHIPWTKSTQERGGTVILTDREDELCPAVALQNHLTPGGRWLPMTKDWFLTRCTDIWKSCGLLAVAGHSFRIGGSTELLLAGVPCEVVAATGGWSSLAFLLYWRKLEHIIAMAIGKAYDKKKIEEVALVFERFRVDNNIQLAHDEDL</sequence>
<dbReference type="GO" id="GO:0015074">
    <property type="term" value="P:DNA integration"/>
    <property type="evidence" value="ECO:0007669"/>
    <property type="project" value="InterPro"/>
</dbReference>
<dbReference type="InterPro" id="IPR011010">
    <property type="entry name" value="DNA_brk_join_enz"/>
</dbReference>
<reference evidence="2" key="1">
    <citation type="submission" date="2020-05" db="EMBL/GenBank/DDBJ databases">
        <title>Mycena genomes resolve the evolution of fungal bioluminescence.</title>
        <authorList>
            <person name="Tsai I.J."/>
        </authorList>
    </citation>
    <scope>NUCLEOTIDE SEQUENCE</scope>
    <source>
        <strain evidence="2">171206Taipei</strain>
    </source>
</reference>
<protein>
    <submittedName>
        <fullName evidence="2">Uncharacterized protein</fullName>
    </submittedName>
</protein>
<dbReference type="InterPro" id="IPR013762">
    <property type="entry name" value="Integrase-like_cat_sf"/>
</dbReference>
<dbReference type="GO" id="GO:0003677">
    <property type="term" value="F:DNA binding"/>
    <property type="evidence" value="ECO:0007669"/>
    <property type="project" value="InterPro"/>
</dbReference>
<evidence type="ECO:0000313" key="3">
    <source>
        <dbReference type="Proteomes" id="UP000636479"/>
    </source>
</evidence>
<dbReference type="SUPFAM" id="SSF56349">
    <property type="entry name" value="DNA breaking-rejoining enzymes"/>
    <property type="match status" value="1"/>
</dbReference>
<comment type="caution">
    <text evidence="2">The sequence shown here is derived from an EMBL/GenBank/DDBJ whole genome shotgun (WGS) entry which is preliminary data.</text>
</comment>